<protein>
    <recommendedName>
        <fullName evidence="2">U11/U12 small nuclear ribonucleoprotein 35 kDa protein</fullName>
    </recommendedName>
    <alternativeName>
        <fullName evidence="5">U1 snRNP-binding protein homolog</fullName>
    </alternativeName>
</protein>
<dbReference type="GO" id="GO:0003729">
    <property type="term" value="F:mRNA binding"/>
    <property type="evidence" value="ECO:0007669"/>
    <property type="project" value="TreeGrafter"/>
</dbReference>
<dbReference type="SUPFAM" id="SSF54928">
    <property type="entry name" value="RNA-binding domain, RBD"/>
    <property type="match status" value="1"/>
</dbReference>
<evidence type="ECO:0000256" key="6">
    <source>
        <dbReference type="PROSITE-ProRule" id="PRU00176"/>
    </source>
</evidence>
<dbReference type="PANTHER" id="PTHR13952:SF6">
    <property type="entry name" value="U11_U12 SMALL NUCLEAR RIBONUCLEOPROTEIN 35 KDA PROTEIN"/>
    <property type="match status" value="1"/>
</dbReference>
<dbReference type="FunFam" id="3.30.70.330:FF:000132">
    <property type="entry name" value="Small nuclear ribonucleoprotein U11/U12 subunit 35"/>
    <property type="match status" value="1"/>
</dbReference>
<dbReference type="GO" id="GO:0071011">
    <property type="term" value="C:precatalytic spliceosome"/>
    <property type="evidence" value="ECO:0007669"/>
    <property type="project" value="TreeGrafter"/>
</dbReference>
<dbReference type="Pfam" id="PF00076">
    <property type="entry name" value="RRM_1"/>
    <property type="match status" value="1"/>
</dbReference>
<name>A0AAW2I068_9NEOP</name>
<dbReference type="Gene3D" id="3.30.70.330">
    <property type="match status" value="1"/>
</dbReference>
<dbReference type="GO" id="GO:0017069">
    <property type="term" value="F:snRNA binding"/>
    <property type="evidence" value="ECO:0007669"/>
    <property type="project" value="TreeGrafter"/>
</dbReference>
<comment type="subcellular location">
    <subcellularLocation>
        <location evidence="1">Nucleus</location>
    </subcellularLocation>
</comment>
<dbReference type="InterPro" id="IPR012677">
    <property type="entry name" value="Nucleotide-bd_a/b_plait_sf"/>
</dbReference>
<dbReference type="SMART" id="SM00360">
    <property type="entry name" value="RRM"/>
    <property type="match status" value="1"/>
</dbReference>
<dbReference type="InterPro" id="IPR051183">
    <property type="entry name" value="U1_U11-U12_snRNP_70-35kDa"/>
</dbReference>
<evidence type="ECO:0000256" key="4">
    <source>
        <dbReference type="ARBA" id="ARBA00023242"/>
    </source>
</evidence>
<dbReference type="InterPro" id="IPR035979">
    <property type="entry name" value="RBD_domain_sf"/>
</dbReference>
<organism evidence="8">
    <name type="scientific">Menopon gallinae</name>
    <name type="common">poultry shaft louse</name>
    <dbReference type="NCBI Taxonomy" id="328185"/>
    <lineage>
        <taxon>Eukaryota</taxon>
        <taxon>Metazoa</taxon>
        <taxon>Ecdysozoa</taxon>
        <taxon>Arthropoda</taxon>
        <taxon>Hexapoda</taxon>
        <taxon>Insecta</taxon>
        <taxon>Pterygota</taxon>
        <taxon>Neoptera</taxon>
        <taxon>Paraneoptera</taxon>
        <taxon>Psocodea</taxon>
        <taxon>Troctomorpha</taxon>
        <taxon>Phthiraptera</taxon>
        <taxon>Amblycera</taxon>
        <taxon>Menoponidae</taxon>
        <taxon>Menopon</taxon>
    </lineage>
</organism>
<keyword evidence="4" id="KW-0539">Nucleus</keyword>
<evidence type="ECO:0000256" key="2">
    <source>
        <dbReference type="ARBA" id="ARBA00021080"/>
    </source>
</evidence>
<evidence type="ECO:0000259" key="7">
    <source>
        <dbReference type="PROSITE" id="PS50102"/>
    </source>
</evidence>
<dbReference type="AlphaFoldDB" id="A0AAW2I068"/>
<dbReference type="PROSITE" id="PS50102">
    <property type="entry name" value="RRM"/>
    <property type="match status" value="1"/>
</dbReference>
<keyword evidence="3 6" id="KW-0694">RNA-binding</keyword>
<evidence type="ECO:0000256" key="5">
    <source>
        <dbReference type="ARBA" id="ARBA00031739"/>
    </source>
</evidence>
<evidence type="ECO:0000256" key="1">
    <source>
        <dbReference type="ARBA" id="ARBA00004123"/>
    </source>
</evidence>
<gene>
    <name evidence="8" type="ORF">PYX00_003198</name>
</gene>
<dbReference type="PANTHER" id="PTHR13952">
    <property type="entry name" value="U1 SMALL NUCLEAR RIBONUCLEOPROTEIN 70 KD"/>
    <property type="match status" value="1"/>
</dbReference>
<dbReference type="GO" id="GO:0000398">
    <property type="term" value="P:mRNA splicing, via spliceosome"/>
    <property type="evidence" value="ECO:0007669"/>
    <property type="project" value="TreeGrafter"/>
</dbReference>
<reference evidence="8" key="1">
    <citation type="journal article" date="2024" name="Gigascience">
        <title>Chromosome-level genome of the poultry shaft louse Menopon gallinae provides insight into the host-switching and adaptive evolution of parasitic lice.</title>
        <authorList>
            <person name="Xu Y."/>
            <person name="Ma L."/>
            <person name="Liu S."/>
            <person name="Liang Y."/>
            <person name="Liu Q."/>
            <person name="He Z."/>
            <person name="Tian L."/>
            <person name="Duan Y."/>
            <person name="Cai W."/>
            <person name="Li H."/>
            <person name="Song F."/>
        </authorList>
    </citation>
    <scope>NUCLEOTIDE SEQUENCE</scope>
    <source>
        <strain evidence="8">Cailab_2023a</strain>
    </source>
</reference>
<proteinExistence type="predicted"/>
<feature type="domain" description="RRM" evidence="7">
    <location>
        <begin position="52"/>
        <end position="134"/>
    </location>
</feature>
<sequence length="178" mass="20559">MSGQWQRIAKKYDPLAVGSIDGTDTEPHDMGIVRAINNEYIPDASLPGDASCTLFVGRLHPRVDEEELEHFFNKYGKVKSCTVIRDIVTGFSKQYGFVEFEKHHHAERAYRTCHRTILHGVEFLVDWEFGRTMKGWKPRRMGGGFGGQKESGQLRFGCRYRQWRAPIIPEKDRSKQNK</sequence>
<evidence type="ECO:0000313" key="8">
    <source>
        <dbReference type="EMBL" id="KAL0275311.1"/>
    </source>
</evidence>
<evidence type="ECO:0000256" key="3">
    <source>
        <dbReference type="ARBA" id="ARBA00022884"/>
    </source>
</evidence>
<comment type="caution">
    <text evidence="8">The sequence shown here is derived from an EMBL/GenBank/DDBJ whole genome shotgun (WGS) entry which is preliminary data.</text>
</comment>
<dbReference type="EMBL" id="JARGDH010000002">
    <property type="protein sequence ID" value="KAL0275311.1"/>
    <property type="molecule type" value="Genomic_DNA"/>
</dbReference>
<dbReference type="InterPro" id="IPR000504">
    <property type="entry name" value="RRM_dom"/>
</dbReference>
<accession>A0AAW2I068</accession>